<dbReference type="InterPro" id="IPR032710">
    <property type="entry name" value="NTF2-like_dom_sf"/>
</dbReference>
<dbReference type="Gene3D" id="3.10.450.50">
    <property type="match status" value="1"/>
</dbReference>
<protein>
    <submittedName>
        <fullName evidence="1">RNA polymerase sigma-70 factor</fullName>
    </submittedName>
</protein>
<dbReference type="NCBIfam" id="TIGR02957">
    <property type="entry name" value="SigX4"/>
    <property type="match status" value="1"/>
</dbReference>
<dbReference type="SUPFAM" id="SSF88946">
    <property type="entry name" value="Sigma2 domain of RNA polymerase sigma factors"/>
    <property type="match status" value="1"/>
</dbReference>
<dbReference type="NCBIfam" id="NF007214">
    <property type="entry name" value="PRK09636.1"/>
    <property type="match status" value="1"/>
</dbReference>
<dbReference type="InterPro" id="IPR014284">
    <property type="entry name" value="RNA_pol_sigma-70_dom"/>
</dbReference>
<dbReference type="PANTHER" id="PTHR30173:SF36">
    <property type="entry name" value="ECF RNA POLYMERASE SIGMA FACTOR SIGJ"/>
    <property type="match status" value="1"/>
</dbReference>
<dbReference type="NCBIfam" id="TIGR02937">
    <property type="entry name" value="sigma70-ECF"/>
    <property type="match status" value="1"/>
</dbReference>
<proteinExistence type="predicted"/>
<dbReference type="PANTHER" id="PTHR30173">
    <property type="entry name" value="SIGMA 19 FACTOR"/>
    <property type="match status" value="1"/>
</dbReference>
<dbReference type="Pfam" id="PF08281">
    <property type="entry name" value="Sigma70_r4_2"/>
    <property type="match status" value="1"/>
</dbReference>
<dbReference type="InterPro" id="IPR013249">
    <property type="entry name" value="RNA_pol_sigma70_r4_t2"/>
</dbReference>
<gene>
    <name evidence="1" type="ORF">ACEZDG_06535</name>
</gene>
<comment type="caution">
    <text evidence="1">The sequence shown here is derived from an EMBL/GenBank/DDBJ whole genome shotgun (WGS) entry which is preliminary data.</text>
</comment>
<dbReference type="InterPro" id="IPR013325">
    <property type="entry name" value="RNA_pol_sigma_r2"/>
</dbReference>
<dbReference type="Gene3D" id="1.10.1740.10">
    <property type="match status" value="1"/>
</dbReference>
<organism evidence="1 2">
    <name type="scientific">Streptacidiphilus alkalitolerans</name>
    <dbReference type="NCBI Taxonomy" id="3342712"/>
    <lineage>
        <taxon>Bacteria</taxon>
        <taxon>Bacillati</taxon>
        <taxon>Actinomycetota</taxon>
        <taxon>Actinomycetes</taxon>
        <taxon>Kitasatosporales</taxon>
        <taxon>Streptomycetaceae</taxon>
        <taxon>Streptacidiphilus</taxon>
    </lineage>
</organism>
<dbReference type="InterPro" id="IPR007627">
    <property type="entry name" value="RNA_pol_sigma70_r2"/>
</dbReference>
<accession>A0ABV6V5D1</accession>
<dbReference type="Gene3D" id="1.10.10.10">
    <property type="entry name" value="Winged helix-like DNA-binding domain superfamily/Winged helix DNA-binding domain"/>
    <property type="match status" value="1"/>
</dbReference>
<sequence>MTEDPFVAHRNLLFTVAYEMLGSAADAEDVLQESWLRWADVDRTQVRDPRAYLVRVVTRQALNRLRSLSRSREDYVGEWLPEPLLTSPDVAEDVELAESVSIAMLTVLETLGPTERAVFVLREVFEMPYEEITAAVGKSAAAVRQIARRAREHVAARRPRVQVSRSEQQAVVERFLLALRTGRLQELMEVMAPDVVLIADGGGVAAAVLAPLHGAELVAKLLARVDQQAVALRMTTVWLNGAPAGRIEIDGELATAVSLVVENGRITRIYVMRNPRKLTRLDEPADLTR</sequence>
<name>A0ABV6V5D1_9ACTN</name>
<dbReference type="SUPFAM" id="SSF88659">
    <property type="entry name" value="Sigma3 and sigma4 domains of RNA polymerase sigma factors"/>
    <property type="match status" value="1"/>
</dbReference>
<dbReference type="Proteomes" id="UP001592582">
    <property type="component" value="Unassembled WGS sequence"/>
</dbReference>
<dbReference type="InterPro" id="IPR036388">
    <property type="entry name" value="WH-like_DNA-bd_sf"/>
</dbReference>
<evidence type="ECO:0000313" key="1">
    <source>
        <dbReference type="EMBL" id="MFC1408934.1"/>
    </source>
</evidence>
<dbReference type="InterPro" id="IPR014303">
    <property type="entry name" value="RNA_pol_sigma-70_ECF"/>
</dbReference>
<dbReference type="EMBL" id="JBHEZX010000002">
    <property type="protein sequence ID" value="MFC1408934.1"/>
    <property type="molecule type" value="Genomic_DNA"/>
</dbReference>
<evidence type="ECO:0000313" key="2">
    <source>
        <dbReference type="Proteomes" id="UP001592582"/>
    </source>
</evidence>
<dbReference type="SUPFAM" id="SSF54427">
    <property type="entry name" value="NTF2-like"/>
    <property type="match status" value="1"/>
</dbReference>
<reference evidence="1 2" key="1">
    <citation type="submission" date="2024-09" db="EMBL/GenBank/DDBJ databases">
        <authorList>
            <person name="Lee S.D."/>
        </authorList>
    </citation>
    <scope>NUCLEOTIDE SEQUENCE [LARGE SCALE GENOMIC DNA]</scope>
    <source>
        <strain evidence="1 2">N1-1</strain>
    </source>
</reference>
<dbReference type="Pfam" id="PF04542">
    <property type="entry name" value="Sigma70_r2"/>
    <property type="match status" value="1"/>
</dbReference>
<dbReference type="InterPro" id="IPR013324">
    <property type="entry name" value="RNA_pol_sigma_r3/r4-like"/>
</dbReference>
<keyword evidence="2" id="KW-1185">Reference proteome</keyword>
<dbReference type="InterPro" id="IPR052704">
    <property type="entry name" value="ECF_Sigma-70_Domain"/>
</dbReference>